<protein>
    <recommendedName>
        <fullName evidence="2">very-long-chain 3-oxoacyl-CoA synthase</fullName>
        <ecNumber evidence="2">2.3.1.199</ecNumber>
    </recommendedName>
</protein>
<evidence type="ECO:0000256" key="4">
    <source>
        <dbReference type="ARBA" id="ARBA00023315"/>
    </source>
</evidence>
<dbReference type="Pfam" id="PF08392">
    <property type="entry name" value="FAE1_CUT1_RppA"/>
    <property type="match status" value="2"/>
</dbReference>
<comment type="similarity">
    <text evidence="1">Belongs to the thiolase-like superfamily. Chalcone/stilbene synthases family.</text>
</comment>
<accession>N1QUS6</accession>
<dbReference type="EnsemblPlants" id="EMT13121">
    <property type="protein sequence ID" value="EMT13121"/>
    <property type="gene ID" value="F775_52145"/>
</dbReference>
<evidence type="ECO:0000256" key="2">
    <source>
        <dbReference type="ARBA" id="ARBA00012307"/>
    </source>
</evidence>
<proteinExistence type="inferred from homology"/>
<dbReference type="PANTHER" id="PTHR31561">
    <property type="entry name" value="3-KETOACYL-COA SYNTHASE"/>
    <property type="match status" value="1"/>
</dbReference>
<dbReference type="InterPro" id="IPR016039">
    <property type="entry name" value="Thiolase-like"/>
</dbReference>
<dbReference type="SUPFAM" id="SSF53901">
    <property type="entry name" value="Thiolase-like"/>
    <property type="match status" value="1"/>
</dbReference>
<evidence type="ECO:0000256" key="1">
    <source>
        <dbReference type="ARBA" id="ARBA00005531"/>
    </source>
</evidence>
<dbReference type="Pfam" id="PF08541">
    <property type="entry name" value="ACP_syn_III_C"/>
    <property type="match status" value="1"/>
</dbReference>
<feature type="domain" description="FAE" evidence="5">
    <location>
        <begin position="4"/>
        <end position="44"/>
    </location>
</feature>
<dbReference type="EC" id="2.3.1.199" evidence="2"/>
<dbReference type="InterPro" id="IPR013747">
    <property type="entry name" value="ACP_syn_III_C"/>
</dbReference>
<organism evidence="7">
    <name type="scientific">Aegilops tauschii</name>
    <name type="common">Tausch's goatgrass</name>
    <name type="synonym">Aegilops squarrosa</name>
    <dbReference type="NCBI Taxonomy" id="37682"/>
    <lineage>
        <taxon>Eukaryota</taxon>
        <taxon>Viridiplantae</taxon>
        <taxon>Streptophyta</taxon>
        <taxon>Embryophyta</taxon>
        <taxon>Tracheophyta</taxon>
        <taxon>Spermatophyta</taxon>
        <taxon>Magnoliopsida</taxon>
        <taxon>Liliopsida</taxon>
        <taxon>Poales</taxon>
        <taxon>Poaceae</taxon>
        <taxon>BOP clade</taxon>
        <taxon>Pooideae</taxon>
        <taxon>Triticodae</taxon>
        <taxon>Triticeae</taxon>
        <taxon>Triticinae</taxon>
        <taxon>Aegilops</taxon>
    </lineage>
</organism>
<sequence length="285" mass="31794">MQWGNMLFRVGGSAMLLSTCKLKARFKLAHVERTLVGANDAAYRYKNPRPDVAKGWSCRDVAIGKGEKIWAFVRLVTAFVRRPENPRVQCVSFLLPLSVSELREREQPGSTTTGLTLSKDLMAIAGDTLKANMTAIGALVLPTSELIKHFLFSTARKLVHRWKIRPYIPDFRMAFEHFCIHVGGPAVIDSVQLGLSLSDEHVEPSRMTLHRFGNQSSASAWYQLAYIEANGRMRKGDRVWMIGFGAGYKCNTAVWVCIQPSPNANGPWASCIHRYPVDVSKEGLA</sequence>
<evidence type="ECO:0000256" key="3">
    <source>
        <dbReference type="ARBA" id="ARBA00022679"/>
    </source>
</evidence>
<dbReference type="AlphaFoldDB" id="N1QUS6"/>
<reference evidence="7" key="1">
    <citation type="submission" date="2015-06" db="UniProtKB">
        <authorList>
            <consortium name="EnsemblPlants"/>
        </authorList>
    </citation>
    <scope>IDENTIFICATION</scope>
</reference>
<dbReference type="GO" id="GO:0016020">
    <property type="term" value="C:membrane"/>
    <property type="evidence" value="ECO:0007669"/>
    <property type="project" value="InterPro"/>
</dbReference>
<evidence type="ECO:0000259" key="5">
    <source>
        <dbReference type="Pfam" id="PF08392"/>
    </source>
</evidence>
<dbReference type="Gene3D" id="3.40.47.10">
    <property type="match status" value="1"/>
</dbReference>
<dbReference type="GO" id="GO:0006633">
    <property type="term" value="P:fatty acid biosynthetic process"/>
    <property type="evidence" value="ECO:0007669"/>
    <property type="project" value="InterPro"/>
</dbReference>
<dbReference type="InterPro" id="IPR012392">
    <property type="entry name" value="3-ktacl-CoA_syn"/>
</dbReference>
<keyword evidence="3" id="KW-0808">Transferase</keyword>
<evidence type="ECO:0000259" key="6">
    <source>
        <dbReference type="Pfam" id="PF08541"/>
    </source>
</evidence>
<name>N1QUS6_AEGTA</name>
<evidence type="ECO:0000313" key="7">
    <source>
        <dbReference type="EnsemblPlants" id="EMT13121"/>
    </source>
</evidence>
<keyword evidence="4" id="KW-0012">Acyltransferase</keyword>
<dbReference type="InterPro" id="IPR013601">
    <property type="entry name" value="FAE1_typ3_polyketide_synth"/>
</dbReference>
<feature type="domain" description="Beta-ketoacyl-[acyl-carrier-protein] synthase III C-terminal" evidence="6">
    <location>
        <begin position="176"/>
        <end position="255"/>
    </location>
</feature>
<feature type="domain" description="FAE" evidence="5">
    <location>
        <begin position="109"/>
        <end position="157"/>
    </location>
</feature>
<dbReference type="GO" id="GO:0009922">
    <property type="term" value="F:fatty acid elongase activity"/>
    <property type="evidence" value="ECO:0007669"/>
    <property type="project" value="UniProtKB-EC"/>
</dbReference>